<reference evidence="1 2" key="1">
    <citation type="journal article" date="2023" name="Plants (Basel)">
        <title>Bridging the Gap: Combining Genomics and Transcriptomics Approaches to Understand Stylosanthes scabra, an Orphan Legume from the Brazilian Caatinga.</title>
        <authorList>
            <person name="Ferreira-Neto J.R.C."/>
            <person name="da Silva M.D."/>
            <person name="Binneck E."/>
            <person name="de Melo N.F."/>
            <person name="da Silva R.H."/>
            <person name="de Melo A.L.T.M."/>
            <person name="Pandolfi V."/>
            <person name="Bustamante F.O."/>
            <person name="Brasileiro-Vidal A.C."/>
            <person name="Benko-Iseppon A.M."/>
        </authorList>
    </citation>
    <scope>NUCLEOTIDE SEQUENCE [LARGE SCALE GENOMIC DNA]</scope>
    <source>
        <tissue evidence="1">Leaves</tissue>
    </source>
</reference>
<accession>A0ABU6XTN4</accession>
<gene>
    <name evidence="1" type="ORF">PIB30_084445</name>
</gene>
<feature type="non-terminal residue" evidence="1">
    <location>
        <position position="69"/>
    </location>
</feature>
<comment type="caution">
    <text evidence="1">The sequence shown here is derived from an EMBL/GenBank/DDBJ whole genome shotgun (WGS) entry which is preliminary data.</text>
</comment>
<keyword evidence="2" id="KW-1185">Reference proteome</keyword>
<protein>
    <submittedName>
        <fullName evidence="1">Uncharacterized protein</fullName>
    </submittedName>
</protein>
<proteinExistence type="predicted"/>
<evidence type="ECO:0000313" key="2">
    <source>
        <dbReference type="Proteomes" id="UP001341840"/>
    </source>
</evidence>
<evidence type="ECO:0000313" key="1">
    <source>
        <dbReference type="EMBL" id="MED6200375.1"/>
    </source>
</evidence>
<dbReference type="EMBL" id="JASCZI010212819">
    <property type="protein sequence ID" value="MED6200375.1"/>
    <property type="molecule type" value="Genomic_DNA"/>
</dbReference>
<name>A0ABU6XTN4_9FABA</name>
<sequence>MLSKEMKMNQCLNLSLHMSHTTQLMVQNLVTKNRILNINMSTIGNNHLMLSQSLNLSNHLLNTTISNSL</sequence>
<organism evidence="1 2">
    <name type="scientific">Stylosanthes scabra</name>
    <dbReference type="NCBI Taxonomy" id="79078"/>
    <lineage>
        <taxon>Eukaryota</taxon>
        <taxon>Viridiplantae</taxon>
        <taxon>Streptophyta</taxon>
        <taxon>Embryophyta</taxon>
        <taxon>Tracheophyta</taxon>
        <taxon>Spermatophyta</taxon>
        <taxon>Magnoliopsida</taxon>
        <taxon>eudicotyledons</taxon>
        <taxon>Gunneridae</taxon>
        <taxon>Pentapetalae</taxon>
        <taxon>rosids</taxon>
        <taxon>fabids</taxon>
        <taxon>Fabales</taxon>
        <taxon>Fabaceae</taxon>
        <taxon>Papilionoideae</taxon>
        <taxon>50 kb inversion clade</taxon>
        <taxon>dalbergioids sensu lato</taxon>
        <taxon>Dalbergieae</taxon>
        <taxon>Pterocarpus clade</taxon>
        <taxon>Stylosanthes</taxon>
    </lineage>
</organism>
<dbReference type="Proteomes" id="UP001341840">
    <property type="component" value="Unassembled WGS sequence"/>
</dbReference>